<dbReference type="Pfam" id="PF00271">
    <property type="entry name" value="Helicase_C"/>
    <property type="match status" value="1"/>
</dbReference>
<dbReference type="InterPro" id="IPR027417">
    <property type="entry name" value="P-loop_NTPase"/>
</dbReference>
<dbReference type="SMART" id="SM01142">
    <property type="entry name" value="DSHCT"/>
    <property type="match status" value="1"/>
</dbReference>
<dbReference type="SUPFAM" id="SSF52540">
    <property type="entry name" value="P-loop containing nucleoside triphosphate hydrolases"/>
    <property type="match status" value="1"/>
</dbReference>
<dbReference type="InterPro" id="IPR001650">
    <property type="entry name" value="Helicase_C-like"/>
</dbReference>
<dbReference type="GO" id="GO:0003676">
    <property type="term" value="F:nucleic acid binding"/>
    <property type="evidence" value="ECO:0007669"/>
    <property type="project" value="InterPro"/>
</dbReference>
<keyword evidence="3 7" id="KW-0347">Helicase</keyword>
<name>A0AAU7V4H5_9ACTO</name>
<dbReference type="GO" id="GO:0005524">
    <property type="term" value="F:ATP binding"/>
    <property type="evidence" value="ECO:0007669"/>
    <property type="project" value="UniProtKB-KW"/>
</dbReference>
<feature type="domain" description="Helicase C-terminal" evidence="6">
    <location>
        <begin position="260"/>
        <end position="461"/>
    </location>
</feature>
<dbReference type="Gene3D" id="1.10.3380.30">
    <property type="match status" value="1"/>
</dbReference>
<dbReference type="Pfam" id="PF21408">
    <property type="entry name" value="MTR4-like_stalk"/>
    <property type="match status" value="1"/>
</dbReference>
<evidence type="ECO:0000256" key="1">
    <source>
        <dbReference type="ARBA" id="ARBA00022741"/>
    </source>
</evidence>
<evidence type="ECO:0000313" key="7">
    <source>
        <dbReference type="EMBL" id="XBW07144.1"/>
    </source>
</evidence>
<dbReference type="RefSeq" id="WP_350257350.1">
    <property type="nucleotide sequence ID" value="NZ_CP138335.1"/>
</dbReference>
<dbReference type="Gene3D" id="3.40.50.300">
    <property type="entry name" value="P-loop containing nucleotide triphosphate hydrolases"/>
    <property type="match status" value="2"/>
</dbReference>
<dbReference type="SMART" id="SM00490">
    <property type="entry name" value="HELICc"/>
    <property type="match status" value="1"/>
</dbReference>
<dbReference type="GO" id="GO:0055087">
    <property type="term" value="C:Ski complex"/>
    <property type="evidence" value="ECO:0007669"/>
    <property type="project" value="TreeGrafter"/>
</dbReference>
<dbReference type="PANTHER" id="PTHR12131:SF1">
    <property type="entry name" value="ATP-DEPENDENT RNA HELICASE SUPV3L1, MITOCHONDRIAL-RELATED"/>
    <property type="match status" value="1"/>
</dbReference>
<dbReference type="EMBL" id="CP138335">
    <property type="protein sequence ID" value="XBW07144.1"/>
    <property type="molecule type" value="Genomic_DNA"/>
</dbReference>
<dbReference type="Pfam" id="PF26090">
    <property type="entry name" value="SH3_HelY"/>
    <property type="match status" value="1"/>
</dbReference>
<evidence type="ECO:0000256" key="2">
    <source>
        <dbReference type="ARBA" id="ARBA00022801"/>
    </source>
</evidence>
<dbReference type="GO" id="GO:0004386">
    <property type="term" value="F:helicase activity"/>
    <property type="evidence" value="ECO:0007669"/>
    <property type="project" value="UniProtKB-KW"/>
</dbReference>
<dbReference type="InterPro" id="IPR050699">
    <property type="entry name" value="RNA-DNA_Helicase"/>
</dbReference>
<reference evidence="7" key="1">
    <citation type="submission" date="2023-11" db="EMBL/GenBank/DDBJ databases">
        <title>Scrofimicrobium hongkongense sp. nov., isolated from a patient with peritonitis.</title>
        <authorList>
            <person name="Lao H.Y."/>
            <person name="Wong A.Y.P."/>
            <person name="Ng T.L."/>
            <person name="Wong R.Y.L."/>
            <person name="Yau M.C.Y."/>
            <person name="Lam J.Y.W."/>
            <person name="Siu G.K.H."/>
        </authorList>
    </citation>
    <scope>NUCLEOTIDE SEQUENCE</scope>
    <source>
        <strain evidence="7">R131</strain>
    </source>
</reference>
<evidence type="ECO:0000256" key="4">
    <source>
        <dbReference type="ARBA" id="ARBA00022840"/>
    </source>
</evidence>
<dbReference type="Pfam" id="PF00270">
    <property type="entry name" value="DEAD"/>
    <property type="match status" value="1"/>
</dbReference>
<protein>
    <submittedName>
        <fullName evidence="7">DEAD/DEAH box helicase</fullName>
    </submittedName>
</protein>
<evidence type="ECO:0000259" key="5">
    <source>
        <dbReference type="PROSITE" id="PS51192"/>
    </source>
</evidence>
<dbReference type="AlphaFoldDB" id="A0AAU7V4H5"/>
<gene>
    <name evidence="7" type="ORF">SAC06_05660</name>
</gene>
<organism evidence="7">
    <name type="scientific">Scrofimicrobium appendicitidis</name>
    <dbReference type="NCBI Taxonomy" id="3079930"/>
    <lineage>
        <taxon>Bacteria</taxon>
        <taxon>Bacillati</taxon>
        <taxon>Actinomycetota</taxon>
        <taxon>Actinomycetes</taxon>
        <taxon>Actinomycetales</taxon>
        <taxon>Actinomycetaceae</taxon>
        <taxon>Scrofimicrobium</taxon>
    </lineage>
</organism>
<evidence type="ECO:0000256" key="3">
    <source>
        <dbReference type="ARBA" id="ARBA00022806"/>
    </source>
</evidence>
<dbReference type="InterPro" id="IPR048392">
    <property type="entry name" value="MTR4-like_stalk"/>
</dbReference>
<dbReference type="PROSITE" id="PS51194">
    <property type="entry name" value="HELICASE_CTER"/>
    <property type="match status" value="1"/>
</dbReference>
<dbReference type="CDD" id="cd18795">
    <property type="entry name" value="SF2_C_Ski2"/>
    <property type="match status" value="1"/>
</dbReference>
<dbReference type="GO" id="GO:0070478">
    <property type="term" value="P:nuclear-transcribed mRNA catabolic process, 3'-5' exonucleolytic nonsense-mediated decay"/>
    <property type="evidence" value="ECO:0007669"/>
    <property type="project" value="TreeGrafter"/>
</dbReference>
<dbReference type="PROSITE" id="PS51192">
    <property type="entry name" value="HELICASE_ATP_BIND_1"/>
    <property type="match status" value="1"/>
</dbReference>
<dbReference type="PANTHER" id="PTHR12131">
    <property type="entry name" value="ATP-DEPENDENT RNA AND DNA HELICASE"/>
    <property type="match status" value="1"/>
</dbReference>
<dbReference type="SMART" id="SM00487">
    <property type="entry name" value="DEXDc"/>
    <property type="match status" value="1"/>
</dbReference>
<dbReference type="GO" id="GO:0016787">
    <property type="term" value="F:hydrolase activity"/>
    <property type="evidence" value="ECO:0007669"/>
    <property type="project" value="UniProtKB-KW"/>
</dbReference>
<sequence length="884" mass="98228">MAADEPSAAERMRLFHQQMRVDAAGVDDYLAELPFSADPFQRTALTHLALGRSVLVSAPTGAGKTIVGEGAVYLALREGTRAFYTTPIKALSNQKFREFSARFGADRVGLLTGDTSINPGAEVVVMTTEVLRNMIYAGADLSELGVVILDEIHYLADRVRGPVWEEVLIQLPEEILIVALSATVSNIEEFGRWIREIRSSCEVVVSSDRPVPLYQHMMVKHRIYDLFTTGHTLNPILADVVAEGRRPGRRPIPARINRPRIVELLERKSLLPAIVFIFSRAGCDEAVDQLLAAGVSLTTTSEQRLIREEVEQVLLAVPIADHGVLGLSRWQVALESGIAAHHAGMLPLLKEAVERLFARGLIKVVFATETLALGINMPARTVVLEALEKWNGSEHVRLTPGEYTQLTGRAGRRGIDVEGHAVVLQRGVVQPEELAQLASRQAYPLKSAFYAGYNMVVNLLAHASVGEVREVLESSFAQFQADDAVVGLASKLRRTQSRLAEVSAELHCSQGDAGEYFGLREDLSQLQKRLQRANREGNRTLVAHQLSRLRSGEVVSYRLRRQPQVAVVVGPAGGDWGPPAVRAIGTNGKMFLLSASDLTEPPTRVGQIRLPRSGVRRSRDRAQVAGQLRDFSVAPPRRQSRETPAEVRRLQQEERELEARIRQHPVHSCPDREQHAHLGHEWARIRRERDKIARQINARTSSIALEFDRVLSVLTELGYVRDGCVTERGEQLRQVFGERDLLVTECLQEGIFDGLSTEELAALCSALVYEPRGEAGEAGYLPTRALQQAFGRMGRVFARIHREEQRARLERTKEPSPGLVAVTYEWARGASLSTVMLEADLPAGDFVRWMRQTIDLLEQLRHLDERAEAAVKVLRRGVVQWTQG</sequence>
<dbReference type="Pfam" id="PF08148">
    <property type="entry name" value="DSHCT"/>
    <property type="match status" value="1"/>
</dbReference>
<evidence type="ECO:0000259" key="6">
    <source>
        <dbReference type="PROSITE" id="PS51194"/>
    </source>
</evidence>
<keyword evidence="2" id="KW-0378">Hydrolase</keyword>
<proteinExistence type="predicted"/>
<keyword evidence="4" id="KW-0067">ATP-binding</keyword>
<dbReference type="InterPro" id="IPR011545">
    <property type="entry name" value="DEAD/DEAH_box_helicase_dom"/>
</dbReference>
<dbReference type="InterPro" id="IPR012961">
    <property type="entry name" value="Ski2/MTR4_C"/>
</dbReference>
<feature type="domain" description="Helicase ATP-binding" evidence="5">
    <location>
        <begin position="45"/>
        <end position="202"/>
    </location>
</feature>
<dbReference type="InterPro" id="IPR014001">
    <property type="entry name" value="Helicase_ATP-bd"/>
</dbReference>
<dbReference type="InterPro" id="IPR058621">
    <property type="entry name" value="SH3_HelY"/>
</dbReference>
<keyword evidence="1" id="KW-0547">Nucleotide-binding</keyword>
<accession>A0AAU7V4H5</accession>
<dbReference type="KEGG" id="sapp:SAC06_05660"/>